<dbReference type="PANTHER" id="PTHR19422">
    <property type="entry name" value="GAG RETROVIRAL POLYPROTEIN"/>
    <property type="match status" value="1"/>
</dbReference>
<sequence>MYGEGAYVTNTRQAETPLPVLHKTAELAFQAIEKVAKTTTSTPSYALIFQGPKEPFYEFATRLKEAVAKQVSDPSVQDFLFKSLVIEKANEECRKILRPLKDPTLLDMIEACRNVDYAKEDLKLVADTHNILMGEECTIAVTSHIPLSAGESYLVLPAEDAASRGIIAQPEIITPDLTDTNHFSLSCRVLLPPVDISQQELVAVLLPVPQLQHQQSDTKAVNWASTLSDDQPLMTVEVASPLGQTSIRGLLDTGADVTIIANRDWPESWPKEETAVRVSGVGGAQYPLSSRHFLSFTDVDNQTATCKLLILPLPTTLWGRDILAQWGTKIKTNL</sequence>
<dbReference type="Pfam" id="PF19317">
    <property type="entry name" value="Gag_p24_C"/>
    <property type="match status" value="1"/>
</dbReference>
<evidence type="ECO:0000313" key="6">
    <source>
        <dbReference type="Proteomes" id="UP001145742"/>
    </source>
</evidence>
<dbReference type="EMBL" id="WHWB01030573">
    <property type="protein sequence ID" value="KAJ7428286.1"/>
    <property type="molecule type" value="Genomic_DNA"/>
</dbReference>
<evidence type="ECO:0000256" key="1">
    <source>
        <dbReference type="ARBA" id="ARBA00022670"/>
    </source>
</evidence>
<dbReference type="InterPro" id="IPR051592">
    <property type="entry name" value="HERV-K_Pro_peptidase_A2"/>
</dbReference>
<dbReference type="PANTHER" id="PTHR19422:SF123">
    <property type="entry name" value="RT1 CLASS I, LOCUS CE15"/>
    <property type="match status" value="1"/>
</dbReference>
<dbReference type="Gene3D" id="2.40.70.10">
    <property type="entry name" value="Acid Proteases"/>
    <property type="match status" value="1"/>
</dbReference>
<dbReference type="Pfam" id="PF00077">
    <property type="entry name" value="RVP"/>
    <property type="match status" value="1"/>
</dbReference>
<keyword evidence="3" id="KW-0378">Hydrolase</keyword>
<evidence type="ECO:0000259" key="4">
    <source>
        <dbReference type="PROSITE" id="PS50175"/>
    </source>
</evidence>
<proteinExistence type="predicted"/>
<dbReference type="InterPro" id="IPR018061">
    <property type="entry name" value="Retropepsins"/>
</dbReference>
<dbReference type="Proteomes" id="UP001145742">
    <property type="component" value="Unassembled WGS sequence"/>
</dbReference>
<dbReference type="InterPro" id="IPR001995">
    <property type="entry name" value="Peptidase_A2_cat"/>
</dbReference>
<comment type="caution">
    <text evidence="5">The sequence shown here is derived from an EMBL/GenBank/DDBJ whole genome shotgun (WGS) entry which is preliminary data.</text>
</comment>
<dbReference type="InterPro" id="IPR045345">
    <property type="entry name" value="Gag_p24_C"/>
</dbReference>
<organism evidence="5 6">
    <name type="scientific">Willisornis vidua</name>
    <name type="common">Xingu scale-backed antbird</name>
    <dbReference type="NCBI Taxonomy" id="1566151"/>
    <lineage>
        <taxon>Eukaryota</taxon>
        <taxon>Metazoa</taxon>
        <taxon>Chordata</taxon>
        <taxon>Craniata</taxon>
        <taxon>Vertebrata</taxon>
        <taxon>Euteleostomi</taxon>
        <taxon>Archelosauria</taxon>
        <taxon>Archosauria</taxon>
        <taxon>Dinosauria</taxon>
        <taxon>Saurischia</taxon>
        <taxon>Theropoda</taxon>
        <taxon>Coelurosauria</taxon>
        <taxon>Aves</taxon>
        <taxon>Neognathae</taxon>
        <taxon>Neoaves</taxon>
        <taxon>Telluraves</taxon>
        <taxon>Australaves</taxon>
        <taxon>Passeriformes</taxon>
        <taxon>Thamnophilidae</taxon>
        <taxon>Willisornis</taxon>
    </lineage>
</organism>
<dbReference type="PROSITE" id="PS50175">
    <property type="entry name" value="ASP_PROT_RETROV"/>
    <property type="match status" value="1"/>
</dbReference>
<dbReference type="InterPro" id="IPR021109">
    <property type="entry name" value="Peptidase_aspartic_dom_sf"/>
</dbReference>
<dbReference type="Gene3D" id="1.10.1200.30">
    <property type="match status" value="1"/>
</dbReference>
<name>A0ABQ9E0D3_9PASS</name>
<evidence type="ECO:0000313" key="5">
    <source>
        <dbReference type="EMBL" id="KAJ7428286.1"/>
    </source>
</evidence>
<evidence type="ECO:0000256" key="3">
    <source>
        <dbReference type="ARBA" id="ARBA00022801"/>
    </source>
</evidence>
<dbReference type="InterPro" id="IPR008916">
    <property type="entry name" value="Retrov_capsid_C"/>
</dbReference>
<keyword evidence="2" id="KW-0064">Aspartyl protease</keyword>
<dbReference type="InterPro" id="IPR034170">
    <property type="entry name" value="Retropepsin-like_cat_dom"/>
</dbReference>
<dbReference type="InterPro" id="IPR001969">
    <property type="entry name" value="Aspartic_peptidase_AS"/>
</dbReference>
<feature type="domain" description="Peptidase A2" evidence="4">
    <location>
        <begin position="247"/>
        <end position="322"/>
    </location>
</feature>
<keyword evidence="6" id="KW-1185">Reference proteome</keyword>
<dbReference type="SUPFAM" id="SSF47353">
    <property type="entry name" value="Retrovirus capsid dimerization domain-like"/>
    <property type="match status" value="1"/>
</dbReference>
<protein>
    <recommendedName>
        <fullName evidence="4">Peptidase A2 domain-containing protein</fullName>
    </recommendedName>
</protein>
<dbReference type="CDD" id="cd05482">
    <property type="entry name" value="HIV_retropepsin_like"/>
    <property type="match status" value="1"/>
</dbReference>
<evidence type="ECO:0000256" key="2">
    <source>
        <dbReference type="ARBA" id="ARBA00022750"/>
    </source>
</evidence>
<dbReference type="SUPFAM" id="SSF50630">
    <property type="entry name" value="Acid proteases"/>
    <property type="match status" value="1"/>
</dbReference>
<keyword evidence="1" id="KW-0645">Protease</keyword>
<dbReference type="PROSITE" id="PS00141">
    <property type="entry name" value="ASP_PROTEASE"/>
    <property type="match status" value="1"/>
</dbReference>
<gene>
    <name evidence="5" type="ORF">WISP_01390</name>
</gene>
<reference evidence="5" key="1">
    <citation type="submission" date="2019-10" db="EMBL/GenBank/DDBJ databases">
        <authorList>
            <person name="Soares A.E.R."/>
            <person name="Aleixo A."/>
            <person name="Schneider P."/>
            <person name="Miyaki C.Y."/>
            <person name="Schneider M.P."/>
            <person name="Mello C."/>
            <person name="Vasconcelos A.T.R."/>
        </authorList>
    </citation>
    <scope>NUCLEOTIDE SEQUENCE</scope>
    <source>
        <tissue evidence="5">Muscle</tissue>
    </source>
</reference>
<accession>A0ABQ9E0D3</accession>